<proteinExistence type="predicted"/>
<evidence type="ECO:0000313" key="2">
    <source>
        <dbReference type="Proteomes" id="UP000001075"/>
    </source>
</evidence>
<dbReference type="EMBL" id="JH000321">
    <property type="protein sequence ID" value="EGW02711.1"/>
    <property type="molecule type" value="Genomic_DNA"/>
</dbReference>
<protein>
    <submittedName>
        <fullName evidence="1">Uncharacterized protein</fullName>
    </submittedName>
</protein>
<dbReference type="Proteomes" id="UP000001075">
    <property type="component" value="Unassembled WGS sequence"/>
</dbReference>
<gene>
    <name evidence="1" type="ORF">I79_009110</name>
</gene>
<reference evidence="2" key="1">
    <citation type="journal article" date="2011" name="Nat. Biotechnol.">
        <title>The genomic sequence of the Chinese hamster ovary (CHO)-K1 cell line.</title>
        <authorList>
            <person name="Xu X."/>
            <person name="Nagarajan H."/>
            <person name="Lewis N.E."/>
            <person name="Pan S."/>
            <person name="Cai Z."/>
            <person name="Liu X."/>
            <person name="Chen W."/>
            <person name="Xie M."/>
            <person name="Wang W."/>
            <person name="Hammond S."/>
            <person name="Andersen M.R."/>
            <person name="Neff N."/>
            <person name="Passarelli B."/>
            <person name="Koh W."/>
            <person name="Fan H.C."/>
            <person name="Wang J."/>
            <person name="Gui Y."/>
            <person name="Lee K.H."/>
            <person name="Betenbaugh M.J."/>
            <person name="Quake S.R."/>
            <person name="Famili I."/>
            <person name="Palsson B.O."/>
            <person name="Wang J."/>
        </authorList>
    </citation>
    <scope>NUCLEOTIDE SEQUENCE [LARGE SCALE GENOMIC DNA]</scope>
    <source>
        <strain evidence="2">CHO K1 cell line</strain>
    </source>
</reference>
<sequence length="111" mass="13147">MAYTGMMDQGLFCQERVKSGVLIKSMKFNCIPEFFSLLYFKERKGRNRNRSEKERGKEEVFIWVEQEAQSILDLYYRGECTTNSHTHRKAMYDILIYCAHSSKSIRADTKQ</sequence>
<dbReference type="AlphaFoldDB" id="G3HEW3"/>
<evidence type="ECO:0000313" key="1">
    <source>
        <dbReference type="EMBL" id="EGW02711.1"/>
    </source>
</evidence>
<name>G3HEW3_CRIGR</name>
<dbReference type="InParanoid" id="G3HEW3"/>
<organism evidence="1 2">
    <name type="scientific">Cricetulus griseus</name>
    <name type="common">Chinese hamster</name>
    <name type="synonym">Cricetulus barabensis griseus</name>
    <dbReference type="NCBI Taxonomy" id="10029"/>
    <lineage>
        <taxon>Eukaryota</taxon>
        <taxon>Metazoa</taxon>
        <taxon>Chordata</taxon>
        <taxon>Craniata</taxon>
        <taxon>Vertebrata</taxon>
        <taxon>Euteleostomi</taxon>
        <taxon>Mammalia</taxon>
        <taxon>Eutheria</taxon>
        <taxon>Euarchontoglires</taxon>
        <taxon>Glires</taxon>
        <taxon>Rodentia</taxon>
        <taxon>Myomorpha</taxon>
        <taxon>Muroidea</taxon>
        <taxon>Cricetidae</taxon>
        <taxon>Cricetinae</taxon>
        <taxon>Cricetulus</taxon>
    </lineage>
</organism>
<accession>G3HEW3</accession>